<comment type="caution">
    <text evidence="1">The sequence shown here is derived from an EMBL/GenBank/DDBJ whole genome shotgun (WGS) entry which is preliminary data.</text>
</comment>
<dbReference type="EMBL" id="JAJSOF020000009">
    <property type="protein sequence ID" value="KAJ4446116.1"/>
    <property type="molecule type" value="Genomic_DNA"/>
</dbReference>
<gene>
    <name evidence="1" type="ORF">ANN_12808</name>
</gene>
<evidence type="ECO:0000313" key="2">
    <source>
        <dbReference type="Proteomes" id="UP001148838"/>
    </source>
</evidence>
<proteinExistence type="predicted"/>
<name>A0ABQ8TJK9_PERAM</name>
<evidence type="ECO:0000313" key="1">
    <source>
        <dbReference type="EMBL" id="KAJ4446116.1"/>
    </source>
</evidence>
<reference evidence="1 2" key="1">
    <citation type="journal article" date="2022" name="Allergy">
        <title>Genome assembly and annotation of Periplaneta americana reveal a comprehensive cockroach allergen profile.</title>
        <authorList>
            <person name="Wang L."/>
            <person name="Xiong Q."/>
            <person name="Saelim N."/>
            <person name="Wang L."/>
            <person name="Nong W."/>
            <person name="Wan A.T."/>
            <person name="Shi M."/>
            <person name="Liu X."/>
            <person name="Cao Q."/>
            <person name="Hui J.H.L."/>
            <person name="Sookrung N."/>
            <person name="Leung T.F."/>
            <person name="Tungtrongchitr A."/>
            <person name="Tsui S.K.W."/>
        </authorList>
    </citation>
    <scope>NUCLEOTIDE SEQUENCE [LARGE SCALE GENOMIC DNA]</scope>
    <source>
        <strain evidence="1">PWHHKU_190912</strain>
    </source>
</reference>
<organism evidence="1 2">
    <name type="scientific">Periplaneta americana</name>
    <name type="common">American cockroach</name>
    <name type="synonym">Blatta americana</name>
    <dbReference type="NCBI Taxonomy" id="6978"/>
    <lineage>
        <taxon>Eukaryota</taxon>
        <taxon>Metazoa</taxon>
        <taxon>Ecdysozoa</taxon>
        <taxon>Arthropoda</taxon>
        <taxon>Hexapoda</taxon>
        <taxon>Insecta</taxon>
        <taxon>Pterygota</taxon>
        <taxon>Neoptera</taxon>
        <taxon>Polyneoptera</taxon>
        <taxon>Dictyoptera</taxon>
        <taxon>Blattodea</taxon>
        <taxon>Blattoidea</taxon>
        <taxon>Blattidae</taxon>
        <taxon>Blattinae</taxon>
        <taxon>Periplaneta</taxon>
    </lineage>
</organism>
<sequence>MTGLWRKHQDRRMRQAGSVYACSCWDRVGSSAWSQPRHTRSSLPVKYSRLFSTQRPGTSKPVAWPPRSPELIRLEFFLWSKMGMLGPVRATLVSDKEDLKTENSIVLFPIFDRVRQAMNGSSQ</sequence>
<keyword evidence="2" id="KW-1185">Reference proteome</keyword>
<accession>A0ABQ8TJK9</accession>
<dbReference type="Proteomes" id="UP001148838">
    <property type="component" value="Unassembled WGS sequence"/>
</dbReference>
<protein>
    <submittedName>
        <fullName evidence="1">Uncharacterized protein</fullName>
    </submittedName>
</protein>